<accession>A0ABR3X2B2</accession>
<evidence type="ECO:0000313" key="1">
    <source>
        <dbReference type="EMBL" id="KAL1869779.1"/>
    </source>
</evidence>
<protein>
    <submittedName>
        <fullName evidence="1">Uncharacterized protein</fullName>
    </submittedName>
</protein>
<dbReference type="EMBL" id="JAVDPF010000033">
    <property type="protein sequence ID" value="KAL1869779.1"/>
    <property type="molecule type" value="Genomic_DNA"/>
</dbReference>
<proteinExistence type="predicted"/>
<reference evidence="1 2" key="1">
    <citation type="journal article" date="2024" name="IMA Fungus">
        <title>IMA Genome - F19 : A genome assembly and annotation guide to empower mycologists, including annotated draft genome sequences of Ceratocystis pirilliformis, Diaporthe australafricana, Fusarium ophioides, Paecilomyces lecythidis, and Sporothrix stenoceras.</title>
        <authorList>
            <person name="Aylward J."/>
            <person name="Wilson A.M."/>
            <person name="Visagie C.M."/>
            <person name="Spraker J."/>
            <person name="Barnes I."/>
            <person name="Buitendag C."/>
            <person name="Ceriani C."/>
            <person name="Del Mar Angel L."/>
            <person name="du Plessis D."/>
            <person name="Fuchs T."/>
            <person name="Gasser K."/>
            <person name="Kramer D."/>
            <person name="Li W."/>
            <person name="Munsamy K."/>
            <person name="Piso A."/>
            <person name="Price J.L."/>
            <person name="Sonnekus B."/>
            <person name="Thomas C."/>
            <person name="van der Nest A."/>
            <person name="van Dijk A."/>
            <person name="van Heerden A."/>
            <person name="van Vuuren N."/>
            <person name="Yilmaz N."/>
            <person name="Duong T.A."/>
            <person name="van der Merwe N.A."/>
            <person name="Wingfield M.J."/>
            <person name="Wingfield B.D."/>
        </authorList>
    </citation>
    <scope>NUCLEOTIDE SEQUENCE [LARGE SCALE GENOMIC DNA]</scope>
    <source>
        <strain evidence="1 2">CMW 18167</strain>
    </source>
</reference>
<gene>
    <name evidence="1" type="ORF">Plec18167_007703</name>
</gene>
<keyword evidence="2" id="KW-1185">Reference proteome</keyword>
<organism evidence="1 2">
    <name type="scientific">Paecilomyces lecythidis</name>
    <dbReference type="NCBI Taxonomy" id="3004212"/>
    <lineage>
        <taxon>Eukaryota</taxon>
        <taxon>Fungi</taxon>
        <taxon>Dikarya</taxon>
        <taxon>Ascomycota</taxon>
        <taxon>Pezizomycotina</taxon>
        <taxon>Eurotiomycetes</taxon>
        <taxon>Eurotiomycetidae</taxon>
        <taxon>Eurotiales</taxon>
        <taxon>Thermoascaceae</taxon>
        <taxon>Paecilomyces</taxon>
    </lineage>
</organism>
<comment type="caution">
    <text evidence="1">The sequence shown here is derived from an EMBL/GenBank/DDBJ whole genome shotgun (WGS) entry which is preliminary data.</text>
</comment>
<name>A0ABR3X2B2_9EURO</name>
<sequence length="1518" mass="173168">MTSYSYSSTKEQAAACVEELLVLVERSEDSNRRSLLKHMRPFFAHCSSQKVIELLASSPPDRRDLALLAPLHPNILRQIVTGAISMPLEVRLEVIKTCKNVLLGSKNEYVPRYAKGTEFQSNSFPGFAFSMDFLLVLETESEMKTRVNGPQINTWIHSTLRLAILRRMHLEPILVFLRRCLPLYRSIHSDWLTDDITQEIIQWWSIAKSGKYGDSWSNSMMDKIQRRHQPRPTRAHQEILRKLIVEEVLQHRDKNLDVQSRRHIFMDTVGDLLSLVSSECRKELLCLICKHSPCLSFDIMTATPSEQEVQLIPVWDYDVLQKLPPEDAKYLFDRALAISGCDEFLSSADEQGQRSSSLSWKEQCFIWADAEAASAKSIDDLVMTQKVLNEVKQRSMRQRDGLERRVCARTAVEIAVRPKSLEIFSDTVEWSKRFLRDPAFVQLVFPDVIDEILSCGGQIFSCQNDLIKPESKADLVAVTQKATEILTSLIKTLLLLLREPGGPSSMRCLSPNVFSLLATTVNGRMKAVRLYSKNGLATEHELVDILLESLVPVIMDYEREGNTEEHEDVLWGGPEGVLRYLECPQNPSAAELAFMDRIAWKRDELWQQIRANRDPDIVSLDGGLPKGLAAHQLIPDTVWLSHILERGNEAPYVFSRVNQVLFSPVDVIMAVPSADVEPHEDFVDQLESLIEAYIRGEKLEKEKRAMEIWEHYSRILQPYPTDLTLFQNWLAVLVRNLGMGRVYDRIRSNKPLVMSIPAGSDEIVEWDPLEGLEDGDEMSGMRDRAHSPSSPTVLNLRTSSYDLISDESSLGPEASRDNLLSIWKVEPHSLRNVPKKSFTPTREAVILSALLFLDTFTKDSRILRSKFPDEEYPRYPAVYLSDEFLRRLDHAKSRDSMTHAIHALRVFGRDVPSSLLRDLIYSFMDALKADPHARIYPELVWCTFQLLKVLLLTNQPQVIVDVILRVWKDFPNDSSYHRAVSLVKVGRVVTPDQARAFMHNFSIYVCNALRQQRQPDNDETKPLIKVTTVKMLAQSLAEPEFLPQAMCLNTLRDIYSTSRHIDIRVAVFNSMLEMISRNNDADSYMHFSSIALSAAQPSERDTTTEEDWRAAELGGPLPIVDADSDRPILNIAVQDASRKLPESLRADYTHRVILPLLHKSTSQHVRWMSCFLGKLGLSLSDLGLSNDEVGPFSQTLVNTVFSSWWKHLPDAYLKTQQHSLALSCRCYSSFNRIAERFATTSDPIRRNSNAREHWENYLRYHRDQAPFLHLDKLLAIDSDVSGGITAETIIQEYILRARIIIRHPVRYDNALDKYVLRPGFPLEILHNLRRRRSGYLNENTAHREVLYTRITGLMEKIVRLIEEIRRDGWVSDLRSYPVTLPTPLQCEIVLLPSPRYNPVSSAWVLDEFATGLTGLIRKYRDDPALLMEIDFLNKVIGEIREEDAATCAILIGKIDSPEGGLGPVESWVRVKLAQTSLKNVTARGIQSRRNIKDMVGTWKASSHELVRQIGWVVDGSIN</sequence>
<evidence type="ECO:0000313" key="2">
    <source>
        <dbReference type="Proteomes" id="UP001583193"/>
    </source>
</evidence>
<dbReference type="Proteomes" id="UP001583193">
    <property type="component" value="Unassembled WGS sequence"/>
</dbReference>